<dbReference type="Pfam" id="PF00078">
    <property type="entry name" value="RVT_1"/>
    <property type="match status" value="1"/>
</dbReference>
<proteinExistence type="predicted"/>
<organism evidence="2">
    <name type="scientific">Fagus sylvatica</name>
    <name type="common">Beechnut</name>
    <dbReference type="NCBI Taxonomy" id="28930"/>
    <lineage>
        <taxon>Eukaryota</taxon>
        <taxon>Viridiplantae</taxon>
        <taxon>Streptophyta</taxon>
        <taxon>Embryophyta</taxon>
        <taxon>Tracheophyta</taxon>
        <taxon>Spermatophyta</taxon>
        <taxon>Magnoliopsida</taxon>
        <taxon>eudicotyledons</taxon>
        <taxon>Gunneridae</taxon>
        <taxon>Pentapetalae</taxon>
        <taxon>rosids</taxon>
        <taxon>fabids</taxon>
        <taxon>Fagales</taxon>
        <taxon>Fagaceae</taxon>
        <taxon>Fagus</taxon>
    </lineage>
</organism>
<dbReference type="Pfam" id="PF13966">
    <property type="entry name" value="zf-RVT"/>
    <property type="match status" value="1"/>
</dbReference>
<feature type="domain" description="Reverse transcriptase" evidence="1">
    <location>
        <begin position="1"/>
        <end position="195"/>
    </location>
</feature>
<reference evidence="2" key="1">
    <citation type="submission" date="2018-02" db="EMBL/GenBank/DDBJ databases">
        <authorList>
            <person name="Cohen D.B."/>
            <person name="Kent A.D."/>
        </authorList>
    </citation>
    <scope>NUCLEOTIDE SEQUENCE</scope>
</reference>
<dbReference type="InterPro" id="IPR000477">
    <property type="entry name" value="RT_dom"/>
</dbReference>
<dbReference type="InterPro" id="IPR026960">
    <property type="entry name" value="RVT-Znf"/>
</dbReference>
<evidence type="ECO:0000259" key="1">
    <source>
        <dbReference type="PROSITE" id="PS50878"/>
    </source>
</evidence>
<dbReference type="AlphaFoldDB" id="A0A2N9G1B6"/>
<dbReference type="EMBL" id="OIVN01001379">
    <property type="protein sequence ID" value="SPC93283.1"/>
    <property type="molecule type" value="Genomic_DNA"/>
</dbReference>
<sequence>MTTSQSKVGSLVIKIDLEKAYDRLEWSFIRHTLTFFNFPAQRIDLIMSCITTSSLSVLVNGDRLEQFFSSRGIRQGDPLSAYIFILCMEYLAWLIQVEVNGGHWTGIKASRNGPSFTHQFFVDDLILFAKANRKSCQAIKKVLDTFCKALGQNINSAKSKVFLPPHASNASIDMVRRELGFGISKSFGKYLGVPIVVDGRDRRAFDFLVEKIQGKLAGWKSRTLSSYRLNREFLWGDTAVTKKLHLLNWKVVTRPKEEGGPLTRQEEMYTISDVRDQFGQWNLSAISFALSSTLMQTLQGIPRPFTPVDSDRQFWCLSQDGLFTCKSAYQVALNAETPYQSITCWKWIWKLNTIPRVISFLWLACHNRLLTKALLTQHHILQDNLCPLCKEAPETILHILRDCSKVQPIWT</sequence>
<dbReference type="PANTHER" id="PTHR33116">
    <property type="entry name" value="REVERSE TRANSCRIPTASE ZINC-BINDING DOMAIN-CONTAINING PROTEIN-RELATED-RELATED"/>
    <property type="match status" value="1"/>
</dbReference>
<dbReference type="InterPro" id="IPR043502">
    <property type="entry name" value="DNA/RNA_pol_sf"/>
</dbReference>
<accession>A0A2N9G1B6</accession>
<name>A0A2N9G1B6_FAGSY</name>
<evidence type="ECO:0000313" key="2">
    <source>
        <dbReference type="EMBL" id="SPC93283.1"/>
    </source>
</evidence>
<dbReference type="SUPFAM" id="SSF56672">
    <property type="entry name" value="DNA/RNA polymerases"/>
    <property type="match status" value="1"/>
</dbReference>
<dbReference type="PROSITE" id="PS50878">
    <property type="entry name" value="RT_POL"/>
    <property type="match status" value="1"/>
</dbReference>
<dbReference type="PANTHER" id="PTHR33116:SF70">
    <property type="entry name" value="NON-LTR RETROELEMENT REVERSE TRANSCRIPTASE-LIKE PROTEIN"/>
    <property type="match status" value="1"/>
</dbReference>
<gene>
    <name evidence="2" type="ORF">FSB_LOCUS21165</name>
</gene>
<protein>
    <recommendedName>
        <fullName evidence="1">Reverse transcriptase domain-containing protein</fullName>
    </recommendedName>
</protein>